<evidence type="ECO:0000256" key="3">
    <source>
        <dbReference type="ARBA" id="ARBA00022723"/>
    </source>
</evidence>
<evidence type="ECO:0000256" key="6">
    <source>
        <dbReference type="ARBA" id="ARBA00052755"/>
    </source>
</evidence>
<comment type="cofactor">
    <cofactor evidence="9">
        <name>Zn(2+)</name>
        <dbReference type="ChEBI" id="CHEBI:29105"/>
    </cofactor>
    <text evidence="9">Binds 1 zinc ion per subunit.</text>
</comment>
<reference evidence="11 12" key="1">
    <citation type="submission" date="2016-02" db="EMBL/GenBank/DDBJ databases">
        <title>Genome sequence of Clostridium tepidiprofundi DSM 19306.</title>
        <authorList>
            <person name="Poehlein A."/>
            <person name="Daniel R."/>
        </authorList>
    </citation>
    <scope>NUCLEOTIDE SEQUENCE [LARGE SCALE GENOMIC DNA]</scope>
    <source>
        <strain evidence="11 12">DSM 19306</strain>
    </source>
</reference>
<sequence>MNNEAQNKMKEFKEYINKIEYLNSAASLLYWDMSVNMPKKGVEYRGKVLGHLTAEIYKLETSDTMKEYLEYFSKIDDLDEVHKSMIKSLKKNYELSKKIPEEKFKEYTILTTQAEAAWEDAYAKSDFSLFQPYLEKIVAFNKEFVEYWGYKGNKYNTLLDKFEEGITVDKLDNIFSELREALVKLLDKIKNSNVKIDESIFKNNFSKEKQEQLSKLILEKMGYDFEAGRLDESIHPFTIGFNRKDVRITTNYCDKDLRPALFSSIHEGGHAIYDQDISEELYGTGLGDGASMGVHESQSRFYENILGRSKEFWTYFYTEVKKIFQEFKDVSLEDFYRGMNVVEPSLIRVDADELTYSLHVIIRYEIEKGLINGDIEVENLPEVWNAKYKEYLGIEPSNDKEGVLQDNHWAGGMIGYFPSYALGNIYGAQFFNKMKQDIPDIFKQIEKGNFEVIHEWLKENIHKYGAVYTPSELIKKVTGEELTAKYFIEYLNNKYSKIYNL</sequence>
<keyword evidence="4 8" id="KW-0378">Hydrolase</keyword>
<dbReference type="PROSITE" id="PS52034">
    <property type="entry name" value="PEPTIDASE_M32"/>
    <property type="match status" value="1"/>
</dbReference>
<evidence type="ECO:0000256" key="8">
    <source>
        <dbReference type="PIRNR" id="PIRNR006615"/>
    </source>
</evidence>
<dbReference type="PANTHER" id="PTHR34217">
    <property type="entry name" value="METAL-DEPENDENT CARBOXYPEPTIDASE"/>
    <property type="match status" value="1"/>
</dbReference>
<name>A0A151AU75_9CLOT</name>
<dbReference type="STRING" id="1121338.CLTEP_24310"/>
<dbReference type="Gene3D" id="1.10.1370.30">
    <property type="match status" value="1"/>
</dbReference>
<dbReference type="RefSeq" id="WP_066827036.1">
    <property type="nucleotide sequence ID" value="NZ_LTBA01000050.1"/>
</dbReference>
<dbReference type="SUPFAM" id="SSF55486">
    <property type="entry name" value="Metalloproteases ('zincins'), catalytic domain"/>
    <property type="match status" value="1"/>
</dbReference>
<evidence type="ECO:0000256" key="9">
    <source>
        <dbReference type="PIRSR" id="PIRSR006615-1"/>
    </source>
</evidence>
<keyword evidence="12" id="KW-1185">Reference proteome</keyword>
<keyword evidence="5 8" id="KW-0482">Metalloprotease</keyword>
<keyword evidence="2 8" id="KW-0645">Protease</keyword>
<keyword evidence="9" id="KW-0862">Zinc</keyword>
<dbReference type="CDD" id="cd06460">
    <property type="entry name" value="M32_Taq"/>
    <property type="match status" value="1"/>
</dbReference>
<dbReference type="InterPro" id="IPR001333">
    <property type="entry name" value="Peptidase_M32_Taq"/>
</dbReference>
<comment type="catalytic activity">
    <reaction evidence="6 8">
        <text>Release of a C-terminal amino acid with broad specificity, except for -Pro.</text>
        <dbReference type="EC" id="3.4.17.19"/>
    </reaction>
</comment>
<proteinExistence type="inferred from homology"/>
<dbReference type="EC" id="3.4.17.19" evidence="8"/>
<dbReference type="Proteomes" id="UP000075531">
    <property type="component" value="Unassembled WGS sequence"/>
</dbReference>
<feature type="binding site" evidence="9">
    <location>
        <position position="270"/>
    </location>
    <ligand>
        <name>Zn(2+)</name>
        <dbReference type="ChEBI" id="CHEBI:29105"/>
        <note>catalytic</note>
    </ligand>
</feature>
<dbReference type="PRINTS" id="PR00998">
    <property type="entry name" value="CRBOXYPTASET"/>
</dbReference>
<keyword evidence="3 8" id="KW-0479">Metal-binding</keyword>
<comment type="similarity">
    <text evidence="7 8">Belongs to the peptidase M32 family.</text>
</comment>
<dbReference type="PIRSF" id="PIRSF006615">
    <property type="entry name" value="Zn_crbxpep_Taq"/>
    <property type="match status" value="1"/>
</dbReference>
<accession>A0A151AU75</accession>
<evidence type="ECO:0000256" key="4">
    <source>
        <dbReference type="ARBA" id="ARBA00022801"/>
    </source>
</evidence>
<evidence type="ECO:0000256" key="5">
    <source>
        <dbReference type="ARBA" id="ARBA00023049"/>
    </source>
</evidence>
<dbReference type="Pfam" id="PF02074">
    <property type="entry name" value="Peptidase_M32"/>
    <property type="match status" value="1"/>
</dbReference>
<dbReference type="EMBL" id="LTBA01000050">
    <property type="protein sequence ID" value="KYH31151.1"/>
    <property type="molecule type" value="Genomic_DNA"/>
</dbReference>
<organism evidence="11 12">
    <name type="scientific">Clostridium tepidiprofundi DSM 19306</name>
    <dbReference type="NCBI Taxonomy" id="1121338"/>
    <lineage>
        <taxon>Bacteria</taxon>
        <taxon>Bacillati</taxon>
        <taxon>Bacillota</taxon>
        <taxon>Clostridia</taxon>
        <taxon>Eubacteriales</taxon>
        <taxon>Clostridiaceae</taxon>
        <taxon>Clostridium</taxon>
    </lineage>
</organism>
<evidence type="ECO:0000313" key="12">
    <source>
        <dbReference type="Proteomes" id="UP000075531"/>
    </source>
</evidence>
<dbReference type="PANTHER" id="PTHR34217:SF1">
    <property type="entry name" value="CARBOXYPEPTIDASE 1"/>
    <property type="match status" value="1"/>
</dbReference>
<dbReference type="GO" id="GO:0004181">
    <property type="term" value="F:metallocarboxypeptidase activity"/>
    <property type="evidence" value="ECO:0007669"/>
    <property type="project" value="UniProtKB-UniRule"/>
</dbReference>
<evidence type="ECO:0000256" key="7">
    <source>
        <dbReference type="ARBA" id="ARBA00061580"/>
    </source>
</evidence>
<dbReference type="AlphaFoldDB" id="A0A151AU75"/>
<dbReference type="OrthoDB" id="9772308at2"/>
<feature type="binding site" evidence="9">
    <location>
        <position position="266"/>
    </location>
    <ligand>
        <name>Zn(2+)</name>
        <dbReference type="ChEBI" id="CHEBI:29105"/>
        <note>catalytic</note>
    </ligand>
</feature>
<dbReference type="PATRIC" id="fig|1121338.3.peg.2513"/>
<dbReference type="GO" id="GO:0008270">
    <property type="term" value="F:zinc ion binding"/>
    <property type="evidence" value="ECO:0007669"/>
    <property type="project" value="UniProtKB-ARBA"/>
</dbReference>
<keyword evidence="1 8" id="KW-0121">Carboxypeptidase</keyword>
<dbReference type="FunFam" id="1.10.1370.30:FF:000003">
    <property type="entry name" value="Thermostable carboxypeptidase 1"/>
    <property type="match status" value="1"/>
</dbReference>
<evidence type="ECO:0000256" key="1">
    <source>
        <dbReference type="ARBA" id="ARBA00022645"/>
    </source>
</evidence>
<dbReference type="GO" id="GO:0006508">
    <property type="term" value="P:proteolysis"/>
    <property type="evidence" value="ECO:0007669"/>
    <property type="project" value="UniProtKB-UniRule"/>
</dbReference>
<comment type="caution">
    <text evidence="11">The sequence shown here is derived from an EMBL/GenBank/DDBJ whole genome shotgun (WGS) entry which is preliminary data.</text>
</comment>
<gene>
    <name evidence="11" type="primary">ypwA</name>
    <name evidence="11" type="ORF">CLTEP_24310</name>
</gene>
<protein>
    <recommendedName>
        <fullName evidence="8">Metal-dependent carboxypeptidase</fullName>
        <ecNumber evidence="8">3.4.17.19</ecNumber>
    </recommendedName>
</protein>
<feature type="binding site" evidence="9">
    <location>
        <position position="296"/>
    </location>
    <ligand>
        <name>Zn(2+)</name>
        <dbReference type="ChEBI" id="CHEBI:29105"/>
        <note>catalytic</note>
    </ligand>
</feature>
<evidence type="ECO:0000313" key="11">
    <source>
        <dbReference type="EMBL" id="KYH31151.1"/>
    </source>
</evidence>
<evidence type="ECO:0000256" key="10">
    <source>
        <dbReference type="PIRSR" id="PIRSR006615-2"/>
    </source>
</evidence>
<comment type="function">
    <text evidence="8">Broad specificity carboxypetidase that releases amino acids sequentially from the C-terminus, including neutral, aromatic, polar and basic residues.</text>
</comment>
<feature type="active site" description="Proton donor/acceptor" evidence="10">
    <location>
        <position position="267"/>
    </location>
</feature>
<evidence type="ECO:0000256" key="2">
    <source>
        <dbReference type="ARBA" id="ARBA00022670"/>
    </source>
</evidence>